<evidence type="ECO:0000313" key="7">
    <source>
        <dbReference type="EMBL" id="KAI5388762.1"/>
    </source>
</evidence>
<dbReference type="SUPFAM" id="SSF64484">
    <property type="entry name" value="beta and beta-prime subunits of DNA dependent RNA-polymerase"/>
    <property type="match status" value="1"/>
</dbReference>
<dbReference type="Gramene" id="Psat07G0443000-T1">
    <property type="protein sequence ID" value="KAI5388762.1"/>
    <property type="gene ID" value="KIW84_074430"/>
</dbReference>
<keyword evidence="3" id="KW-0808">Transferase</keyword>
<comment type="caution">
    <text evidence="7">The sequence shown here is derived from an EMBL/GenBank/DDBJ whole genome shotgun (WGS) entry which is preliminary data.</text>
</comment>
<evidence type="ECO:0000256" key="2">
    <source>
        <dbReference type="ARBA" id="ARBA00022478"/>
    </source>
</evidence>
<proteinExistence type="predicted"/>
<evidence type="ECO:0000256" key="5">
    <source>
        <dbReference type="ARBA" id="ARBA00023163"/>
    </source>
</evidence>
<reference evidence="7 8" key="1">
    <citation type="journal article" date="2022" name="Nat. Genet.">
        <title>Improved pea reference genome and pan-genome highlight genomic features and evolutionary characteristics.</title>
        <authorList>
            <person name="Yang T."/>
            <person name="Liu R."/>
            <person name="Luo Y."/>
            <person name="Hu S."/>
            <person name="Wang D."/>
            <person name="Wang C."/>
            <person name="Pandey M.K."/>
            <person name="Ge S."/>
            <person name="Xu Q."/>
            <person name="Li N."/>
            <person name="Li G."/>
            <person name="Huang Y."/>
            <person name="Saxena R.K."/>
            <person name="Ji Y."/>
            <person name="Li M."/>
            <person name="Yan X."/>
            <person name="He Y."/>
            <person name="Liu Y."/>
            <person name="Wang X."/>
            <person name="Xiang C."/>
            <person name="Varshney R.K."/>
            <person name="Ding H."/>
            <person name="Gao S."/>
            <person name="Zong X."/>
        </authorList>
    </citation>
    <scope>NUCLEOTIDE SEQUENCE [LARGE SCALE GENOMIC DNA]</scope>
    <source>
        <strain evidence="7 8">cv. Zhongwan 6</strain>
    </source>
</reference>
<dbReference type="GO" id="GO:0003899">
    <property type="term" value="F:DNA-directed RNA polymerase activity"/>
    <property type="evidence" value="ECO:0007669"/>
    <property type="project" value="UniProtKB-EC"/>
</dbReference>
<dbReference type="GO" id="GO:0000428">
    <property type="term" value="C:DNA-directed RNA polymerase complex"/>
    <property type="evidence" value="ECO:0007669"/>
    <property type="project" value="UniProtKB-KW"/>
</dbReference>
<keyword evidence="8" id="KW-1185">Reference proteome</keyword>
<name>A0A9D4ZWW0_PEA</name>
<sequence>MRHQASAGPGSLSARENVTTADEDHLNYERKISAALRQASVDAVGRVFRNIQSQYYIAHVVVESSFLTGLNPLECFVHSVMNRDSYLNDDADLPGTLTHKLMFSMHDMYDGYDGSARNLYRN</sequence>
<dbReference type="InterPro" id="IPR045867">
    <property type="entry name" value="DNA-dir_RpoC_beta_prime"/>
</dbReference>
<dbReference type="EC" id="2.7.7.6" evidence="1"/>
<dbReference type="AlphaFoldDB" id="A0A9D4ZWW0"/>
<evidence type="ECO:0000313" key="8">
    <source>
        <dbReference type="Proteomes" id="UP001058974"/>
    </source>
</evidence>
<gene>
    <name evidence="7" type="ORF">KIW84_074430</name>
</gene>
<evidence type="ECO:0000256" key="6">
    <source>
        <dbReference type="SAM" id="MobiDB-lite"/>
    </source>
</evidence>
<feature type="region of interest" description="Disordered" evidence="6">
    <location>
        <begin position="1"/>
        <end position="20"/>
    </location>
</feature>
<organism evidence="7 8">
    <name type="scientific">Pisum sativum</name>
    <name type="common">Garden pea</name>
    <name type="synonym">Lathyrus oleraceus</name>
    <dbReference type="NCBI Taxonomy" id="3888"/>
    <lineage>
        <taxon>Eukaryota</taxon>
        <taxon>Viridiplantae</taxon>
        <taxon>Streptophyta</taxon>
        <taxon>Embryophyta</taxon>
        <taxon>Tracheophyta</taxon>
        <taxon>Spermatophyta</taxon>
        <taxon>Magnoliopsida</taxon>
        <taxon>eudicotyledons</taxon>
        <taxon>Gunneridae</taxon>
        <taxon>Pentapetalae</taxon>
        <taxon>rosids</taxon>
        <taxon>fabids</taxon>
        <taxon>Fabales</taxon>
        <taxon>Fabaceae</taxon>
        <taxon>Papilionoideae</taxon>
        <taxon>50 kb inversion clade</taxon>
        <taxon>NPAAA clade</taxon>
        <taxon>Hologalegina</taxon>
        <taxon>IRL clade</taxon>
        <taxon>Fabeae</taxon>
        <taxon>Lathyrus</taxon>
    </lineage>
</organism>
<keyword evidence="5" id="KW-0804">Transcription</keyword>
<dbReference type="GO" id="GO:0006351">
    <property type="term" value="P:DNA-templated transcription"/>
    <property type="evidence" value="ECO:0007669"/>
    <property type="project" value="InterPro"/>
</dbReference>
<dbReference type="PANTHER" id="PTHR19376">
    <property type="entry name" value="DNA-DIRECTED RNA POLYMERASE"/>
    <property type="match status" value="1"/>
</dbReference>
<evidence type="ECO:0000256" key="3">
    <source>
        <dbReference type="ARBA" id="ARBA00022679"/>
    </source>
</evidence>
<evidence type="ECO:0000256" key="1">
    <source>
        <dbReference type="ARBA" id="ARBA00012418"/>
    </source>
</evidence>
<protein>
    <recommendedName>
        <fullName evidence="1">DNA-directed RNA polymerase</fullName>
        <ecNumber evidence="1">2.7.7.6</ecNumber>
    </recommendedName>
</protein>
<dbReference type="EMBL" id="JAMSHJ010000007">
    <property type="protein sequence ID" value="KAI5388762.1"/>
    <property type="molecule type" value="Genomic_DNA"/>
</dbReference>
<dbReference type="Proteomes" id="UP001058974">
    <property type="component" value="Chromosome 7"/>
</dbReference>
<evidence type="ECO:0000256" key="4">
    <source>
        <dbReference type="ARBA" id="ARBA00022695"/>
    </source>
</evidence>
<dbReference type="PANTHER" id="PTHR19376:SF36">
    <property type="entry name" value="DNA-DIRECTED RNA POLYMERASE IV SUBUNIT 1"/>
    <property type="match status" value="1"/>
</dbReference>
<keyword evidence="2" id="KW-0240">DNA-directed RNA polymerase</keyword>
<keyword evidence="4" id="KW-0548">Nucleotidyltransferase</keyword>
<accession>A0A9D4ZWW0</accession>